<dbReference type="PANTHER" id="PTHR45339:SF1">
    <property type="entry name" value="HYBRID SIGNAL TRANSDUCTION HISTIDINE KINASE J"/>
    <property type="match status" value="1"/>
</dbReference>
<dbReference type="PROSITE" id="PS50046">
    <property type="entry name" value="PHYTOCHROME_2"/>
    <property type="match status" value="1"/>
</dbReference>
<feature type="coiled-coil region" evidence="9">
    <location>
        <begin position="310"/>
        <end position="340"/>
    </location>
</feature>
<evidence type="ECO:0000256" key="3">
    <source>
        <dbReference type="ARBA" id="ARBA00012438"/>
    </source>
</evidence>
<dbReference type="SMART" id="SM00388">
    <property type="entry name" value="HisKA"/>
    <property type="match status" value="1"/>
</dbReference>
<keyword evidence="9" id="KW-0175">Coiled coil</keyword>
<keyword evidence="14" id="KW-1185">Reference proteome</keyword>
<organism evidence="13 14">
    <name type="scientific">Almyronema epifaneia S1</name>
    <dbReference type="NCBI Taxonomy" id="2991925"/>
    <lineage>
        <taxon>Bacteria</taxon>
        <taxon>Bacillati</taxon>
        <taxon>Cyanobacteriota</taxon>
        <taxon>Cyanophyceae</taxon>
        <taxon>Nodosilineales</taxon>
        <taxon>Nodosilineaceae</taxon>
        <taxon>Almyronema</taxon>
        <taxon>Almyronema epifaneia</taxon>
    </lineage>
</organism>
<dbReference type="Pfam" id="PF02518">
    <property type="entry name" value="HATPase_c"/>
    <property type="match status" value="1"/>
</dbReference>
<dbReference type="InterPro" id="IPR004358">
    <property type="entry name" value="Sig_transdc_His_kin-like_C"/>
</dbReference>
<evidence type="ECO:0000313" key="13">
    <source>
        <dbReference type="EMBL" id="MFE4107670.1"/>
    </source>
</evidence>
<dbReference type="CDD" id="cd17546">
    <property type="entry name" value="REC_hyHK_CKI1_RcsC-like"/>
    <property type="match status" value="1"/>
</dbReference>
<dbReference type="InterPro" id="IPR036890">
    <property type="entry name" value="HATPase_C_sf"/>
</dbReference>
<dbReference type="InterPro" id="IPR001789">
    <property type="entry name" value="Sig_transdc_resp-reg_receiver"/>
</dbReference>
<keyword evidence="7" id="KW-0902">Two-component regulatory system</keyword>
<evidence type="ECO:0000256" key="4">
    <source>
        <dbReference type="ARBA" id="ARBA00022553"/>
    </source>
</evidence>
<reference evidence="13 14" key="1">
    <citation type="submission" date="2024-10" db="EMBL/GenBank/DDBJ databases">
        <authorList>
            <person name="Ratan Roy A."/>
            <person name="Morales Sandoval P.H."/>
            <person name="De Los Santos Villalobos S."/>
            <person name="Chakraborty S."/>
            <person name="Mukherjee J."/>
        </authorList>
    </citation>
    <scope>NUCLEOTIDE SEQUENCE [LARGE SCALE GENOMIC DNA]</scope>
    <source>
        <strain evidence="13 14">S1</strain>
    </source>
</reference>
<dbReference type="Pfam" id="PF01590">
    <property type="entry name" value="GAF"/>
    <property type="match status" value="1"/>
</dbReference>
<accession>A0ABW6IJA0</accession>
<dbReference type="SUPFAM" id="SSF52172">
    <property type="entry name" value="CheY-like"/>
    <property type="match status" value="1"/>
</dbReference>
<keyword evidence="4 8" id="KW-0597">Phosphoprotein</keyword>
<evidence type="ECO:0000256" key="9">
    <source>
        <dbReference type="SAM" id="Coils"/>
    </source>
</evidence>
<dbReference type="InterPro" id="IPR003661">
    <property type="entry name" value="HisK_dim/P_dom"/>
</dbReference>
<dbReference type="InterPro" id="IPR003594">
    <property type="entry name" value="HATPase_dom"/>
</dbReference>
<dbReference type="CDD" id="cd16922">
    <property type="entry name" value="HATPase_EvgS-ArcB-TorS-like"/>
    <property type="match status" value="1"/>
</dbReference>
<keyword evidence="5" id="KW-0808">Transferase</keyword>
<dbReference type="Gene3D" id="3.30.450.40">
    <property type="match status" value="1"/>
</dbReference>
<evidence type="ECO:0000256" key="1">
    <source>
        <dbReference type="ARBA" id="ARBA00000085"/>
    </source>
</evidence>
<dbReference type="Gene3D" id="3.40.50.2300">
    <property type="match status" value="1"/>
</dbReference>
<gene>
    <name evidence="13" type="ORF">ACFVKH_15360</name>
</gene>
<dbReference type="EMBL" id="JBHZOL010000089">
    <property type="protein sequence ID" value="MFE4107670.1"/>
    <property type="molecule type" value="Genomic_DNA"/>
</dbReference>
<evidence type="ECO:0000256" key="8">
    <source>
        <dbReference type="PROSITE-ProRule" id="PRU00169"/>
    </source>
</evidence>
<dbReference type="InterPro" id="IPR016132">
    <property type="entry name" value="Phyto_chromo_attachment"/>
</dbReference>
<evidence type="ECO:0000259" key="10">
    <source>
        <dbReference type="PROSITE" id="PS50046"/>
    </source>
</evidence>
<sequence>MQVGVLLLNANSEILVANPSAVALLHLPETYQKLKFGQGSQFFDDQGRTIRFDQLPVQRAIAQQHSIQGCVIGWRLASTDLQGWLEINVDIPPAIQSNTDVAAICTVREMTAPNPAPESFQERVWPEKAGLRVIQAMRQTLDLQTIFSSTVEELRKTLACDRAVIYRFKPDWSGEFVAEAVAPNWPLLMTRQLDQPELNQITINRSSCVLKTLGDPTNCIEDTYLQETQGGIYSKGLPYRSVCDIYTAGFDDCYLELLEQFQARAYVIVPIFCRDVLWGLLAVYQNAQPRHWLSHEVEMVVTISSQLGVAVQQAELLSQTQQQAAELQQAKEIADNANQAKSEFLAHMSHELRTPLNAILGFAQVLQRDDELSNNQRQAIEVISHSGEHLLALINDILEMSKIEAGQVSLSLTPIHLASFLAEIEEMLLFKAKSKGLELIFEPIEAVPAWVMADESKLKQILINLLSNAIKFTVVGFVRLRIHPVSTPTVLLPATHNPVLLQFVVQDSGPGIAPAEQHLLFKAFSQTKTGLQAREGTGLGLAISQKFAHLMKGRIWVDSQVGAGASFTLEVPLSIANELSHPQPALRGLQGKAVGLAAEQPNYRILIVDDDSCHQQLLHDVLGHLGFQTVAANNGQEGIDLWRQWRPDFIWMDMRMPVLDGYSAVRMIRAEPAGQTIPIVALTADVFEAEKQKILASGCNDVLCKPFQVEDLLAKLRAYLGVEYLYQQADIPPIRVKEELDLTHRTLEQQILAVLSQTSSDWRANLYRAATQGSDRLVYELVQQLSAEQQLLATQLIHLADNFRFEEIMQLVEPNNTDD</sequence>
<evidence type="ECO:0000256" key="7">
    <source>
        <dbReference type="ARBA" id="ARBA00023012"/>
    </source>
</evidence>
<dbReference type="InterPro" id="IPR003018">
    <property type="entry name" value="GAF"/>
</dbReference>
<proteinExistence type="inferred from homology"/>
<comment type="catalytic activity">
    <reaction evidence="1">
        <text>ATP + protein L-histidine = ADP + protein N-phospho-L-histidine.</text>
        <dbReference type="EC" id="2.7.13.3"/>
    </reaction>
</comment>
<feature type="domain" description="Histidine kinase" evidence="11">
    <location>
        <begin position="347"/>
        <end position="575"/>
    </location>
</feature>
<dbReference type="PROSITE" id="PS50109">
    <property type="entry name" value="HIS_KIN"/>
    <property type="match status" value="1"/>
</dbReference>
<dbReference type="InterPro" id="IPR005467">
    <property type="entry name" value="His_kinase_dom"/>
</dbReference>
<dbReference type="Proteomes" id="UP001600165">
    <property type="component" value="Unassembled WGS sequence"/>
</dbReference>
<comment type="caution">
    <text evidence="13">The sequence shown here is derived from an EMBL/GenBank/DDBJ whole genome shotgun (WGS) entry which is preliminary data.</text>
</comment>
<feature type="domain" description="Phytochrome chromophore attachment site" evidence="10">
    <location>
        <begin position="142"/>
        <end position="306"/>
    </location>
</feature>
<evidence type="ECO:0000256" key="2">
    <source>
        <dbReference type="ARBA" id="ARBA00006402"/>
    </source>
</evidence>
<evidence type="ECO:0000256" key="5">
    <source>
        <dbReference type="ARBA" id="ARBA00022679"/>
    </source>
</evidence>
<protein>
    <recommendedName>
        <fullName evidence="3">histidine kinase</fullName>
        <ecNumber evidence="3">2.7.13.3</ecNumber>
    </recommendedName>
</protein>
<dbReference type="SUPFAM" id="SSF55781">
    <property type="entry name" value="GAF domain-like"/>
    <property type="match status" value="1"/>
</dbReference>
<evidence type="ECO:0000256" key="6">
    <source>
        <dbReference type="ARBA" id="ARBA00022777"/>
    </source>
</evidence>
<name>A0ABW6IJA0_9CYAN</name>
<dbReference type="PROSITE" id="PS50110">
    <property type="entry name" value="RESPONSE_REGULATORY"/>
    <property type="match status" value="1"/>
</dbReference>
<dbReference type="InterPro" id="IPR011006">
    <property type="entry name" value="CheY-like_superfamily"/>
</dbReference>
<evidence type="ECO:0000313" key="14">
    <source>
        <dbReference type="Proteomes" id="UP001600165"/>
    </source>
</evidence>
<dbReference type="RefSeq" id="WP_377966614.1">
    <property type="nucleotide sequence ID" value="NZ_JBHZOL010000089.1"/>
</dbReference>
<dbReference type="SUPFAM" id="SSF55874">
    <property type="entry name" value="ATPase domain of HSP90 chaperone/DNA topoisomerase II/histidine kinase"/>
    <property type="match status" value="1"/>
</dbReference>
<dbReference type="Gene3D" id="3.30.565.10">
    <property type="entry name" value="Histidine kinase-like ATPase, C-terminal domain"/>
    <property type="match status" value="1"/>
</dbReference>
<dbReference type="PANTHER" id="PTHR45339">
    <property type="entry name" value="HYBRID SIGNAL TRANSDUCTION HISTIDINE KINASE J"/>
    <property type="match status" value="1"/>
</dbReference>
<dbReference type="PRINTS" id="PR00344">
    <property type="entry name" value="BCTRLSENSOR"/>
</dbReference>
<dbReference type="InterPro" id="IPR029016">
    <property type="entry name" value="GAF-like_dom_sf"/>
</dbReference>
<dbReference type="Pfam" id="PF00072">
    <property type="entry name" value="Response_reg"/>
    <property type="match status" value="1"/>
</dbReference>
<dbReference type="Gene3D" id="1.10.287.130">
    <property type="match status" value="1"/>
</dbReference>
<evidence type="ECO:0000259" key="11">
    <source>
        <dbReference type="PROSITE" id="PS50109"/>
    </source>
</evidence>
<dbReference type="EC" id="2.7.13.3" evidence="3"/>
<dbReference type="SMART" id="SM00387">
    <property type="entry name" value="HATPase_c"/>
    <property type="match status" value="1"/>
</dbReference>
<dbReference type="CDD" id="cd00082">
    <property type="entry name" value="HisKA"/>
    <property type="match status" value="1"/>
</dbReference>
<dbReference type="SUPFAM" id="SSF47384">
    <property type="entry name" value="Homodimeric domain of signal transducing histidine kinase"/>
    <property type="match status" value="1"/>
</dbReference>
<dbReference type="Pfam" id="PF00512">
    <property type="entry name" value="HisKA"/>
    <property type="match status" value="1"/>
</dbReference>
<feature type="domain" description="Response regulatory" evidence="12">
    <location>
        <begin position="604"/>
        <end position="720"/>
    </location>
</feature>
<comment type="similarity">
    <text evidence="2">In the N-terminal section; belongs to the phytochrome family.</text>
</comment>
<evidence type="ECO:0000259" key="12">
    <source>
        <dbReference type="PROSITE" id="PS50110"/>
    </source>
</evidence>
<dbReference type="SMART" id="SM00448">
    <property type="entry name" value="REC"/>
    <property type="match status" value="1"/>
</dbReference>
<keyword evidence="6" id="KW-0418">Kinase</keyword>
<feature type="modified residue" description="4-aspartylphosphate" evidence="8">
    <location>
        <position position="653"/>
    </location>
</feature>
<dbReference type="SMART" id="SM00065">
    <property type="entry name" value="GAF"/>
    <property type="match status" value="1"/>
</dbReference>
<dbReference type="InterPro" id="IPR036097">
    <property type="entry name" value="HisK_dim/P_sf"/>
</dbReference>